<organism evidence="1 2">
    <name type="scientific">Paenibacillus taihuensis</name>
    <dbReference type="NCBI Taxonomy" id="1156355"/>
    <lineage>
        <taxon>Bacteria</taxon>
        <taxon>Bacillati</taxon>
        <taxon>Bacillota</taxon>
        <taxon>Bacilli</taxon>
        <taxon>Bacillales</taxon>
        <taxon>Paenibacillaceae</taxon>
        <taxon>Paenibacillus</taxon>
    </lineage>
</organism>
<dbReference type="AlphaFoldDB" id="A0A3D9SLA8"/>
<reference evidence="1 2" key="1">
    <citation type="submission" date="2018-08" db="EMBL/GenBank/DDBJ databases">
        <title>Genomic Encyclopedia of Type Strains, Phase III (KMG-III): the genomes of soil and plant-associated and newly described type strains.</title>
        <authorList>
            <person name="Whitman W."/>
        </authorList>
    </citation>
    <scope>NUCLEOTIDE SEQUENCE [LARGE SCALE GENOMIC DNA]</scope>
    <source>
        <strain evidence="1 2">CGMCC 1.10966</strain>
    </source>
</reference>
<protein>
    <submittedName>
        <fullName evidence="1">Uncharacterized protein</fullName>
    </submittedName>
</protein>
<evidence type="ECO:0000313" key="1">
    <source>
        <dbReference type="EMBL" id="REE91379.1"/>
    </source>
</evidence>
<dbReference type="Proteomes" id="UP000256304">
    <property type="component" value="Unassembled WGS sequence"/>
</dbReference>
<name>A0A3D9SLA8_9BACL</name>
<proteinExistence type="predicted"/>
<dbReference type="EMBL" id="QTTN01000005">
    <property type="protein sequence ID" value="REE91379.1"/>
    <property type="molecule type" value="Genomic_DNA"/>
</dbReference>
<gene>
    <name evidence="1" type="ORF">A8990_10584</name>
</gene>
<accession>A0A3D9SLA8</accession>
<keyword evidence="2" id="KW-1185">Reference proteome</keyword>
<sequence>MEGLFSFRLRRALGFKPTNCSIGFAMWDISTHFTRKPPFYLAMLDFSTHFRRKELKKLISSRNEWIYPL</sequence>
<comment type="caution">
    <text evidence="1">The sequence shown here is derived from an EMBL/GenBank/DDBJ whole genome shotgun (WGS) entry which is preliminary data.</text>
</comment>
<evidence type="ECO:0000313" key="2">
    <source>
        <dbReference type="Proteomes" id="UP000256304"/>
    </source>
</evidence>